<comment type="caution">
    <text evidence="1">The sequence shown here is derived from an EMBL/GenBank/DDBJ whole genome shotgun (WGS) entry which is preliminary data.</text>
</comment>
<gene>
    <name evidence="1" type="ORF">FS320_01160</name>
</gene>
<evidence type="ECO:0000313" key="2">
    <source>
        <dbReference type="Proteomes" id="UP000403266"/>
    </source>
</evidence>
<accession>A0A5N7MAC2</accession>
<evidence type="ECO:0000313" key="1">
    <source>
        <dbReference type="EMBL" id="MPR23863.1"/>
    </source>
</evidence>
<sequence length="158" mass="17674">MRTITLNLSEWTVVRVALENLAAAIGSRLEAIQQSVDHTTEIDLPLLAAYTSIHDKAESYGELLFTLIGSSKDEDLLTLPFDFMRTLPVAILHLSNTIANGSSIVETMSLEAKAFLLENAGQLQRRISREAVITDRVKPEVVRELFRWEPTKKKSSVH</sequence>
<organism evidence="1 2">
    <name type="scientific">Microvirga tunisiensis</name>
    <dbReference type="NCBI Taxonomy" id="2108360"/>
    <lineage>
        <taxon>Bacteria</taxon>
        <taxon>Pseudomonadati</taxon>
        <taxon>Pseudomonadota</taxon>
        <taxon>Alphaproteobacteria</taxon>
        <taxon>Hyphomicrobiales</taxon>
        <taxon>Methylobacteriaceae</taxon>
        <taxon>Microvirga</taxon>
    </lineage>
</organism>
<dbReference type="EMBL" id="VOSK01000001">
    <property type="protein sequence ID" value="MPR23863.1"/>
    <property type="molecule type" value="Genomic_DNA"/>
</dbReference>
<name>A0A5N7MAC2_9HYPH</name>
<reference evidence="1 2" key="1">
    <citation type="journal article" date="2019" name="Syst. Appl. Microbiol.">
        <title>Microvirga tunisiensis sp. nov., a root nodule symbiotic bacterium isolated from Lupinus micranthus and L. luteus grown in Northern Tunisia.</title>
        <authorList>
            <person name="Msaddak A."/>
            <person name="Rejili M."/>
            <person name="Duran D."/>
            <person name="Mars M."/>
            <person name="Palacios J.M."/>
            <person name="Ruiz-Argueso T."/>
            <person name="Rey L."/>
            <person name="Imperial J."/>
        </authorList>
    </citation>
    <scope>NUCLEOTIDE SEQUENCE [LARGE SCALE GENOMIC DNA]</scope>
    <source>
        <strain evidence="1 2">Lmie10</strain>
    </source>
</reference>
<keyword evidence="2" id="KW-1185">Reference proteome</keyword>
<dbReference type="RefSeq" id="WP_152708760.1">
    <property type="nucleotide sequence ID" value="NZ_VOSJ01000001.1"/>
</dbReference>
<protein>
    <submittedName>
        <fullName evidence="1">Uncharacterized protein</fullName>
    </submittedName>
</protein>
<proteinExistence type="predicted"/>
<dbReference type="AlphaFoldDB" id="A0A5N7MAC2"/>
<dbReference type="Proteomes" id="UP000403266">
    <property type="component" value="Unassembled WGS sequence"/>
</dbReference>